<sequence length="179" mass="19009">MRNPARLQSTPVNASASHRRARRAEPGFTLLELMMVLVVVGILATIALPSYIERMERDQVAQALSLADVAKPAIQAAWLLGEPLPADNAAAHLPAAEKIVNERVRSVTVSNGAIHITFGNQASKALQGQVLTVRPAGVPDARVVPLVWLCGRAGPPAPMQAQGEDRTSVPAGLLPPRCR</sequence>
<name>A0A934U0Z0_9BURK</name>
<evidence type="ECO:0000313" key="6">
    <source>
        <dbReference type="Proteomes" id="UP000630528"/>
    </source>
</evidence>
<keyword evidence="4" id="KW-0812">Transmembrane</keyword>
<dbReference type="EMBL" id="JAEPWM010000014">
    <property type="protein sequence ID" value="MBK6009082.1"/>
    <property type="molecule type" value="Genomic_DNA"/>
</dbReference>
<dbReference type="InterPro" id="IPR012902">
    <property type="entry name" value="N_methyl_site"/>
</dbReference>
<feature type="region of interest" description="Disordered" evidence="3">
    <location>
        <begin position="157"/>
        <end position="179"/>
    </location>
</feature>
<feature type="transmembrane region" description="Helical" evidence="4">
    <location>
        <begin position="28"/>
        <end position="52"/>
    </location>
</feature>
<keyword evidence="4" id="KW-0472">Membrane</keyword>
<dbReference type="GO" id="GO:0007155">
    <property type="term" value="P:cell adhesion"/>
    <property type="evidence" value="ECO:0007669"/>
    <property type="project" value="InterPro"/>
</dbReference>
<dbReference type="AlphaFoldDB" id="A0A934U0Z0"/>
<dbReference type="InterPro" id="IPR001082">
    <property type="entry name" value="Pilin"/>
</dbReference>
<accession>A0A934U0Z0</accession>
<reference evidence="5" key="2">
    <citation type="submission" date="2021-01" db="EMBL/GenBank/DDBJ databases">
        <authorList>
            <person name="Kang M."/>
        </authorList>
    </citation>
    <scope>NUCLEOTIDE SEQUENCE</scope>
    <source>
        <strain evidence="5">KACC 17527</strain>
    </source>
</reference>
<dbReference type="InterPro" id="IPR045584">
    <property type="entry name" value="Pilin-like"/>
</dbReference>
<evidence type="ECO:0000256" key="1">
    <source>
        <dbReference type="ARBA" id="ARBA00005233"/>
    </source>
</evidence>
<dbReference type="NCBIfam" id="TIGR02532">
    <property type="entry name" value="IV_pilin_GFxxxE"/>
    <property type="match status" value="1"/>
</dbReference>
<evidence type="ECO:0000256" key="3">
    <source>
        <dbReference type="SAM" id="MobiDB-lite"/>
    </source>
</evidence>
<evidence type="ECO:0000313" key="5">
    <source>
        <dbReference type="EMBL" id="MBK6009082.1"/>
    </source>
</evidence>
<organism evidence="5 6">
    <name type="scientific">Ramlibacter ginsenosidimutans</name>
    <dbReference type="NCBI Taxonomy" id="502333"/>
    <lineage>
        <taxon>Bacteria</taxon>
        <taxon>Pseudomonadati</taxon>
        <taxon>Pseudomonadota</taxon>
        <taxon>Betaproteobacteria</taxon>
        <taxon>Burkholderiales</taxon>
        <taxon>Comamonadaceae</taxon>
        <taxon>Ramlibacter</taxon>
    </lineage>
</organism>
<dbReference type="Pfam" id="PF07963">
    <property type="entry name" value="N_methyl"/>
    <property type="match status" value="1"/>
</dbReference>
<keyword evidence="6" id="KW-1185">Reference proteome</keyword>
<comment type="caution">
    <text evidence="5">The sequence shown here is derived from an EMBL/GenBank/DDBJ whole genome shotgun (WGS) entry which is preliminary data.</text>
</comment>
<keyword evidence="2" id="KW-0488">Methylation</keyword>
<evidence type="ECO:0000256" key="2">
    <source>
        <dbReference type="ARBA" id="ARBA00022481"/>
    </source>
</evidence>
<dbReference type="RefSeq" id="WP_377371985.1">
    <property type="nucleotide sequence ID" value="NZ_JBHUDQ010000024.1"/>
</dbReference>
<reference evidence="5" key="1">
    <citation type="journal article" date="2012" name="J. Microbiol. Biotechnol.">
        <title>Ramlibacter ginsenosidimutans sp. nov., with ginsenoside-converting activity.</title>
        <authorList>
            <person name="Wang L."/>
            <person name="An D.S."/>
            <person name="Kim S.G."/>
            <person name="Jin F.X."/>
            <person name="Kim S.C."/>
            <person name="Lee S.T."/>
            <person name="Im W.T."/>
        </authorList>
    </citation>
    <scope>NUCLEOTIDE SEQUENCE</scope>
    <source>
        <strain evidence="5">KACC 17527</strain>
    </source>
</reference>
<keyword evidence="4" id="KW-1133">Transmembrane helix</keyword>
<dbReference type="Proteomes" id="UP000630528">
    <property type="component" value="Unassembled WGS sequence"/>
</dbReference>
<proteinExistence type="inferred from homology"/>
<dbReference type="Pfam" id="PF00114">
    <property type="entry name" value="Pilin"/>
    <property type="match status" value="1"/>
</dbReference>
<evidence type="ECO:0000256" key="4">
    <source>
        <dbReference type="SAM" id="Phobius"/>
    </source>
</evidence>
<feature type="region of interest" description="Disordered" evidence="3">
    <location>
        <begin position="1"/>
        <end position="20"/>
    </location>
</feature>
<dbReference type="Gene3D" id="3.30.700.10">
    <property type="entry name" value="Glycoprotein, Type 4 Pilin"/>
    <property type="match status" value="1"/>
</dbReference>
<feature type="compositionally biased region" description="Polar residues" evidence="3">
    <location>
        <begin position="1"/>
        <end position="13"/>
    </location>
</feature>
<gene>
    <name evidence="5" type="ORF">JJB11_23540</name>
</gene>
<dbReference type="GO" id="GO:0009289">
    <property type="term" value="C:pilus"/>
    <property type="evidence" value="ECO:0007669"/>
    <property type="project" value="InterPro"/>
</dbReference>
<dbReference type="SUPFAM" id="SSF54523">
    <property type="entry name" value="Pili subunits"/>
    <property type="match status" value="1"/>
</dbReference>
<protein>
    <submittedName>
        <fullName evidence="5">Pilin</fullName>
    </submittedName>
</protein>
<comment type="similarity">
    <text evidence="1">Belongs to the N-Me-Phe pilin family.</text>
</comment>